<organism evidence="1 2">
    <name type="scientific">Gossypium stocksii</name>
    <dbReference type="NCBI Taxonomy" id="47602"/>
    <lineage>
        <taxon>Eukaryota</taxon>
        <taxon>Viridiplantae</taxon>
        <taxon>Streptophyta</taxon>
        <taxon>Embryophyta</taxon>
        <taxon>Tracheophyta</taxon>
        <taxon>Spermatophyta</taxon>
        <taxon>Magnoliopsida</taxon>
        <taxon>eudicotyledons</taxon>
        <taxon>Gunneridae</taxon>
        <taxon>Pentapetalae</taxon>
        <taxon>rosids</taxon>
        <taxon>malvids</taxon>
        <taxon>Malvales</taxon>
        <taxon>Malvaceae</taxon>
        <taxon>Malvoideae</taxon>
        <taxon>Gossypium</taxon>
    </lineage>
</organism>
<evidence type="ECO:0000313" key="1">
    <source>
        <dbReference type="EMBL" id="KAH1056678.1"/>
    </source>
</evidence>
<dbReference type="AlphaFoldDB" id="A0A9D3ZQF2"/>
<dbReference type="OrthoDB" id="1932348at2759"/>
<comment type="caution">
    <text evidence="1">The sequence shown here is derived from an EMBL/GenBank/DDBJ whole genome shotgun (WGS) entry which is preliminary data.</text>
</comment>
<gene>
    <name evidence="1" type="ORF">J1N35_034743</name>
</gene>
<keyword evidence="2" id="KW-1185">Reference proteome</keyword>
<accession>A0A9D3ZQF2</accession>
<name>A0A9D3ZQF2_9ROSI</name>
<dbReference type="Proteomes" id="UP000828251">
    <property type="component" value="Unassembled WGS sequence"/>
</dbReference>
<reference evidence="1 2" key="1">
    <citation type="journal article" date="2021" name="Plant Biotechnol. J.">
        <title>Multi-omics assisted identification of the key and species-specific regulatory components of drought-tolerant mechanisms in Gossypium stocksii.</title>
        <authorList>
            <person name="Yu D."/>
            <person name="Ke L."/>
            <person name="Zhang D."/>
            <person name="Wu Y."/>
            <person name="Sun Y."/>
            <person name="Mei J."/>
            <person name="Sun J."/>
            <person name="Sun Y."/>
        </authorList>
    </citation>
    <scope>NUCLEOTIDE SEQUENCE [LARGE SCALE GENOMIC DNA]</scope>
    <source>
        <strain evidence="2">cv. E1</strain>
        <tissue evidence="1">Leaf</tissue>
    </source>
</reference>
<evidence type="ECO:0000313" key="2">
    <source>
        <dbReference type="Proteomes" id="UP000828251"/>
    </source>
</evidence>
<proteinExistence type="predicted"/>
<sequence length="112" mass="12649">MNGPFIPQKKEGELCILKSKKEWNKEDKRNIQLSINVMYTLFCALDLDEYSKVSSYSNAKKDMRHMTGNKSHFVELKPKSGGEDTFGDNSKGLIEGIDSIGKNSSIFIENVL</sequence>
<dbReference type="EMBL" id="JAIQCV010000010">
    <property type="protein sequence ID" value="KAH1056678.1"/>
    <property type="molecule type" value="Genomic_DNA"/>
</dbReference>
<protein>
    <submittedName>
        <fullName evidence="1">Uncharacterized protein</fullName>
    </submittedName>
</protein>